<reference evidence="2" key="1">
    <citation type="journal article" date="2020" name="mSystems">
        <title>Genome- and Community-Level Interaction Insights into Carbon Utilization and Element Cycling Functions of Hydrothermarchaeota in Hydrothermal Sediment.</title>
        <authorList>
            <person name="Zhou Z."/>
            <person name="Liu Y."/>
            <person name="Xu W."/>
            <person name="Pan J."/>
            <person name="Luo Z.H."/>
            <person name="Li M."/>
        </authorList>
    </citation>
    <scope>NUCLEOTIDE SEQUENCE</scope>
    <source>
        <strain evidence="2">SpSt-1183</strain>
    </source>
</reference>
<sequence length="148" mass="16913">MEHQASCHYMNLDRTFTVEDLAAFHSHLGPYIVLGYRIGRFVREQFCKDPFSLKARVFCTTIPPQSCLADGVQLGSGCTLGKRNIELIGSDDVYCEFESGGKTVRVVPAPFFLPPRVENDDYERQIEEYAEKMYYLPDNDLFSVERLA</sequence>
<dbReference type="Gene3D" id="3.30.1330.130">
    <property type="match status" value="1"/>
</dbReference>
<dbReference type="AlphaFoldDB" id="A0A831PT51"/>
<evidence type="ECO:0000259" key="1">
    <source>
        <dbReference type="Pfam" id="PF02663"/>
    </source>
</evidence>
<organism evidence="2">
    <name type="scientific">Methanofollis liminatans</name>
    <dbReference type="NCBI Taxonomy" id="2201"/>
    <lineage>
        <taxon>Archaea</taxon>
        <taxon>Methanobacteriati</taxon>
        <taxon>Methanobacteriota</taxon>
        <taxon>Stenosarchaea group</taxon>
        <taxon>Methanomicrobia</taxon>
        <taxon>Methanomicrobiales</taxon>
        <taxon>Methanomicrobiaceae</taxon>
        <taxon>Methanofollis</taxon>
    </lineage>
</organism>
<comment type="caution">
    <text evidence="2">The sequence shown here is derived from an EMBL/GenBank/DDBJ whole genome shotgun (WGS) entry which is preliminary data.</text>
</comment>
<dbReference type="PANTHER" id="PTHR39418:SF1">
    <property type="entry name" value="DEHYDROGENASE"/>
    <property type="match status" value="1"/>
</dbReference>
<feature type="domain" description="Formylmethanofuran dehydrogenase subunit E" evidence="1">
    <location>
        <begin position="24"/>
        <end position="143"/>
    </location>
</feature>
<protein>
    <submittedName>
        <fullName evidence="2">Formylmethanofuran dehydrogenase</fullName>
    </submittedName>
</protein>
<dbReference type="Proteomes" id="UP000885648">
    <property type="component" value="Unassembled WGS sequence"/>
</dbReference>
<dbReference type="InterPro" id="IPR053194">
    <property type="entry name" value="tRNA_methyltr_O"/>
</dbReference>
<proteinExistence type="predicted"/>
<dbReference type="PANTHER" id="PTHR39418">
    <property type="entry name" value="DEHYDROGENASE-RELATED"/>
    <property type="match status" value="1"/>
</dbReference>
<accession>A0A831PT51</accession>
<name>A0A831PT51_9EURY</name>
<dbReference type="Pfam" id="PF02663">
    <property type="entry name" value="FmdE"/>
    <property type="match status" value="1"/>
</dbReference>
<dbReference type="InterPro" id="IPR003814">
    <property type="entry name" value="FmdEsu_dom"/>
</dbReference>
<dbReference type="EMBL" id="DSBY01000342">
    <property type="protein sequence ID" value="HDS64130.1"/>
    <property type="molecule type" value="Genomic_DNA"/>
</dbReference>
<dbReference type="SUPFAM" id="SSF143555">
    <property type="entry name" value="FwdE-like"/>
    <property type="match status" value="1"/>
</dbReference>
<evidence type="ECO:0000313" key="2">
    <source>
        <dbReference type="EMBL" id="HDS64130.1"/>
    </source>
</evidence>
<gene>
    <name evidence="2" type="ORF">ENN52_08480</name>
</gene>